<evidence type="ECO:0000256" key="1">
    <source>
        <dbReference type="ARBA" id="ARBA00010228"/>
    </source>
</evidence>
<dbReference type="AlphaFoldDB" id="Q4E3L9"/>
<name>Q4E3L9_TRYCC</name>
<accession>Q4E3L9</accession>
<protein>
    <submittedName>
        <fullName evidence="5">40S ribosomal protein S21, putative</fullName>
    </submittedName>
</protein>
<dbReference type="Gene3D" id="3.30.1230.20">
    <property type="match status" value="1"/>
</dbReference>
<dbReference type="Proteomes" id="UP000002296">
    <property type="component" value="Unassembled WGS sequence"/>
</dbReference>
<reference evidence="5 6" key="1">
    <citation type="journal article" date="2005" name="Science">
        <title>The genome sequence of Trypanosoma cruzi, etiologic agent of Chagas disease.</title>
        <authorList>
            <person name="El-Sayed N.M."/>
            <person name="Myler P.J."/>
            <person name="Bartholomeu D.C."/>
            <person name="Nilsson D."/>
            <person name="Aggarwal G."/>
            <person name="Tran A.N."/>
            <person name="Ghedin E."/>
            <person name="Worthey E.A."/>
            <person name="Delcher A.L."/>
            <person name="Blandin G."/>
            <person name="Westenberger S.J."/>
            <person name="Caler E."/>
            <person name="Cerqueira G.C."/>
            <person name="Branche C."/>
            <person name="Haas B."/>
            <person name="Anupama A."/>
            <person name="Arner E."/>
            <person name="Aslund L."/>
            <person name="Attipoe P."/>
            <person name="Bontempi E."/>
            <person name="Bringaud F."/>
            <person name="Burton P."/>
            <person name="Cadag E."/>
            <person name="Campbell D.A."/>
            <person name="Carrington M."/>
            <person name="Crabtree J."/>
            <person name="Darban H."/>
            <person name="da Silveira J.F."/>
            <person name="de Jong P."/>
            <person name="Edwards K."/>
            <person name="Englund P.T."/>
            <person name="Fazelina G."/>
            <person name="Feldblyum T."/>
            <person name="Ferella M."/>
            <person name="Frasch A.C."/>
            <person name="Gull K."/>
            <person name="Horn D."/>
            <person name="Hou L."/>
            <person name="Huang Y."/>
            <person name="Kindlund E."/>
            <person name="Klingbeil M."/>
            <person name="Kluge S."/>
            <person name="Koo H."/>
            <person name="Lacerda D."/>
            <person name="Levin M.J."/>
            <person name="Lorenzi H."/>
            <person name="Louie T."/>
            <person name="Machado C.R."/>
            <person name="McCulloch R."/>
            <person name="McKenna A."/>
            <person name="Mizuno Y."/>
            <person name="Mottram J.C."/>
            <person name="Nelson S."/>
            <person name="Ochaya S."/>
            <person name="Osoegawa K."/>
            <person name="Pai G."/>
            <person name="Parsons M."/>
            <person name="Pentony M."/>
            <person name="Pettersson U."/>
            <person name="Pop M."/>
            <person name="Ramirez J.L."/>
            <person name="Rinta J."/>
            <person name="Robertson L."/>
            <person name="Salzberg S.L."/>
            <person name="Sanchez D.O."/>
            <person name="Seyler A."/>
            <person name="Sharma R."/>
            <person name="Shetty J."/>
            <person name="Simpson A.J."/>
            <person name="Sisk E."/>
            <person name="Tammi M.T."/>
            <person name="Tarleton R."/>
            <person name="Teixeira S."/>
            <person name="Van Aken S."/>
            <person name="Vogt C."/>
            <person name="Ward P.N."/>
            <person name="Wickstead B."/>
            <person name="Wortman J."/>
            <person name="White O."/>
            <person name="Fraser C.M."/>
            <person name="Stuart K.D."/>
            <person name="Andersson B."/>
        </authorList>
    </citation>
    <scope>NUCLEOTIDE SEQUENCE [LARGE SCALE GENOMIC DNA]</scope>
    <source>
        <strain evidence="5 6">CL Brener</strain>
    </source>
</reference>
<dbReference type="KEGG" id="tcr:510101.430"/>
<keyword evidence="6" id="KW-1185">Reference proteome</keyword>
<proteinExistence type="inferred from homology"/>
<gene>
    <name evidence="5" type="ORF">Tc00.1047053510101.430</name>
</gene>
<keyword evidence="3" id="KW-0687">Ribonucleoprotein</keyword>
<organism evidence="5 6">
    <name type="scientific">Trypanosoma cruzi (strain CL Brener)</name>
    <dbReference type="NCBI Taxonomy" id="353153"/>
    <lineage>
        <taxon>Eukaryota</taxon>
        <taxon>Discoba</taxon>
        <taxon>Euglenozoa</taxon>
        <taxon>Kinetoplastea</taxon>
        <taxon>Metakinetoplastina</taxon>
        <taxon>Trypanosomatida</taxon>
        <taxon>Trypanosomatidae</taxon>
        <taxon>Trypanosoma</taxon>
        <taxon>Schizotrypanum</taxon>
    </lineage>
</organism>
<evidence type="ECO:0000256" key="4">
    <source>
        <dbReference type="SAM" id="MobiDB-lite"/>
    </source>
</evidence>
<dbReference type="GO" id="GO:0005840">
    <property type="term" value="C:ribosome"/>
    <property type="evidence" value="ECO:0007669"/>
    <property type="project" value="UniProtKB-KW"/>
</dbReference>
<feature type="compositionally biased region" description="Polar residues" evidence="4">
    <location>
        <begin position="238"/>
        <end position="251"/>
    </location>
</feature>
<dbReference type="GO" id="GO:0003735">
    <property type="term" value="F:structural constituent of ribosome"/>
    <property type="evidence" value="ECO:0007669"/>
    <property type="project" value="InterPro"/>
</dbReference>
<dbReference type="EMBL" id="AAHK01000021">
    <property type="protein sequence ID" value="EAN99400.1"/>
    <property type="molecule type" value="Genomic_DNA"/>
</dbReference>
<dbReference type="GO" id="GO:1990904">
    <property type="term" value="C:ribonucleoprotein complex"/>
    <property type="evidence" value="ECO:0007669"/>
    <property type="project" value="UniProtKB-KW"/>
</dbReference>
<dbReference type="eggNOG" id="KOG3486">
    <property type="taxonomic scope" value="Eukaryota"/>
</dbReference>
<dbReference type="InterPro" id="IPR038579">
    <property type="entry name" value="Ribosomal_eS21_sf"/>
</dbReference>
<evidence type="ECO:0000256" key="2">
    <source>
        <dbReference type="ARBA" id="ARBA00022980"/>
    </source>
</evidence>
<dbReference type="InParanoid" id="Q4E3L9"/>
<dbReference type="GeneID" id="3554097"/>
<feature type="region of interest" description="Disordered" evidence="4">
    <location>
        <begin position="107"/>
        <end position="251"/>
    </location>
</feature>
<dbReference type="InterPro" id="IPR001931">
    <property type="entry name" value="Ribosomal_eS21"/>
</dbReference>
<evidence type="ECO:0000313" key="5">
    <source>
        <dbReference type="EMBL" id="EAN99400.1"/>
    </source>
</evidence>
<feature type="compositionally biased region" description="Low complexity" evidence="4">
    <location>
        <begin position="145"/>
        <end position="158"/>
    </location>
</feature>
<dbReference type="GO" id="GO:0006412">
    <property type="term" value="P:translation"/>
    <property type="evidence" value="ECO:0007669"/>
    <property type="project" value="InterPro"/>
</dbReference>
<keyword evidence="2 5" id="KW-0689">Ribosomal protein</keyword>
<dbReference type="SMR" id="Q4E3L9"/>
<sequence length="251" mass="27802">MTTIGTYNEEGVNVDLYIPRKCHATNNLITSYDHSAVQIAIANVDANGVLNGTTTTFCIAGYLRRQAESDHAINHLAISKGIIRIKTGKKPRAKKLKNVKGLGVRGLPRGALQQRGARVLPTQRGVAQRGGAQKGNVRKLQPQPQKQRSQLNQRSQQQHGARPTRKEEGGRTQRGGRDAPQARKQQGRNEPQARRQQGRNEPQARKQQGRDAPQARKQQGRDAPQARKQQGRDAPQARKQQGRNAPRSQKA</sequence>
<dbReference type="STRING" id="353153.Q4E3L9"/>
<evidence type="ECO:0000313" key="6">
    <source>
        <dbReference type="Proteomes" id="UP000002296"/>
    </source>
</evidence>
<feature type="compositionally biased region" description="Basic and acidic residues" evidence="4">
    <location>
        <begin position="164"/>
        <end position="181"/>
    </location>
</feature>
<comment type="caution">
    <text evidence="5">The sequence shown here is derived from an EMBL/GenBank/DDBJ whole genome shotgun (WGS) entry which is preliminary data.</text>
</comment>
<dbReference type="RefSeq" id="XP_821251.1">
    <property type="nucleotide sequence ID" value="XM_816158.1"/>
</dbReference>
<dbReference type="PANTHER" id="PTHR10442">
    <property type="entry name" value="40S RIBOSOMAL PROTEIN S21"/>
    <property type="match status" value="1"/>
</dbReference>
<comment type="similarity">
    <text evidence="1">Belongs to the eukaryotic ribosomal protein eS21 family.</text>
</comment>
<dbReference type="PaxDb" id="353153-Q4E3L9"/>
<dbReference type="Pfam" id="PF01249">
    <property type="entry name" value="Ribosomal_S21e"/>
    <property type="match status" value="1"/>
</dbReference>
<evidence type="ECO:0000256" key="3">
    <source>
        <dbReference type="ARBA" id="ARBA00023274"/>
    </source>
</evidence>
<dbReference type="FunFam" id="3.30.1230.20:FF:000003">
    <property type="entry name" value="40S ribosomal protein S21"/>
    <property type="match status" value="1"/>
</dbReference>